<feature type="transmembrane region" description="Helical" evidence="1">
    <location>
        <begin position="75"/>
        <end position="94"/>
    </location>
</feature>
<evidence type="ECO:0000313" key="3">
    <source>
        <dbReference type="EMBL" id="WMW82278.1"/>
    </source>
</evidence>
<keyword evidence="1" id="KW-0472">Membrane</keyword>
<feature type="transmembrane region" description="Helical" evidence="1">
    <location>
        <begin position="181"/>
        <end position="204"/>
    </location>
</feature>
<feature type="transmembrane region" description="Helical" evidence="1">
    <location>
        <begin position="6"/>
        <end position="29"/>
    </location>
</feature>
<dbReference type="PANTHER" id="PTHR42208">
    <property type="entry name" value="HEAVY METAL TRANSPORTER-RELATED"/>
    <property type="match status" value="1"/>
</dbReference>
<sequence length="251" mass="26804">MITWSMWMAAISAGLLGGFHCVGMCGGIAQLLARSTSTSQGTANSVSPANRVIPIHAIDSDPKQESILLQHLGRLTTYAVIGAVFGWFGSYFVALDNERVHQALFIVGNLMLLAVSLRLLGVSLKMPSGVSRGLGALADILRPSLNLTSRHPFLTGLAWGSLPCGLSFVIAPFAILSGAAWSGAVLMLSFGVAALPHLLVTQMLAMRWRSNLGLKVLRIVIGLAMLTIAVLGLFYWDMRSMPDFLCVTPKP</sequence>
<dbReference type="EMBL" id="CP133720">
    <property type="protein sequence ID" value="WMW82278.1"/>
    <property type="molecule type" value="Genomic_DNA"/>
</dbReference>
<dbReference type="Proteomes" id="UP001181355">
    <property type="component" value="Chromosome"/>
</dbReference>
<dbReference type="RefSeq" id="WP_309483752.1">
    <property type="nucleotide sequence ID" value="NZ_CP133720.1"/>
</dbReference>
<dbReference type="Pfam" id="PF13386">
    <property type="entry name" value="DsbD_2"/>
    <property type="match status" value="1"/>
</dbReference>
<keyword evidence="4" id="KW-1185">Reference proteome</keyword>
<name>A0ABY9RM34_9BURK</name>
<keyword evidence="1" id="KW-0812">Transmembrane</keyword>
<keyword evidence="1" id="KW-1133">Transmembrane helix</keyword>
<accession>A0ABY9RM34</accession>
<dbReference type="PANTHER" id="PTHR42208:SF1">
    <property type="entry name" value="HEAVY METAL TRANSPORTER"/>
    <property type="match status" value="1"/>
</dbReference>
<protein>
    <submittedName>
        <fullName evidence="3">Sulfite exporter TauE/SafE family protein</fullName>
    </submittedName>
</protein>
<feature type="transmembrane region" description="Helical" evidence="1">
    <location>
        <begin position="153"/>
        <end position="175"/>
    </location>
</feature>
<gene>
    <name evidence="3" type="ORF">RF679_08380</name>
</gene>
<proteinExistence type="predicted"/>
<feature type="transmembrane region" description="Helical" evidence="1">
    <location>
        <begin position="100"/>
        <end position="120"/>
    </location>
</feature>
<feature type="transmembrane region" description="Helical" evidence="1">
    <location>
        <begin position="216"/>
        <end position="236"/>
    </location>
</feature>
<feature type="domain" description="Urease accessory protein UreH-like transmembrane" evidence="2">
    <location>
        <begin position="10"/>
        <end position="229"/>
    </location>
</feature>
<evidence type="ECO:0000259" key="2">
    <source>
        <dbReference type="Pfam" id="PF13386"/>
    </source>
</evidence>
<evidence type="ECO:0000256" key="1">
    <source>
        <dbReference type="SAM" id="Phobius"/>
    </source>
</evidence>
<organism evidence="3 4">
    <name type="scientific">Undibacterium cyanobacteriorum</name>
    <dbReference type="NCBI Taxonomy" id="3073561"/>
    <lineage>
        <taxon>Bacteria</taxon>
        <taxon>Pseudomonadati</taxon>
        <taxon>Pseudomonadota</taxon>
        <taxon>Betaproteobacteria</taxon>
        <taxon>Burkholderiales</taxon>
        <taxon>Oxalobacteraceae</taxon>
        <taxon>Undibacterium</taxon>
    </lineage>
</organism>
<evidence type="ECO:0000313" key="4">
    <source>
        <dbReference type="Proteomes" id="UP001181355"/>
    </source>
</evidence>
<reference evidence="3" key="1">
    <citation type="submission" date="2023-09" db="EMBL/GenBank/DDBJ databases">
        <title>Undibacterium sp. 20NA77.5 isolated from freshwater.</title>
        <authorList>
            <person name="Le V."/>
            <person name="Ko S.-R."/>
            <person name="Ahn C.-Y."/>
            <person name="Oh H.-M."/>
        </authorList>
    </citation>
    <scope>NUCLEOTIDE SEQUENCE</scope>
    <source>
        <strain evidence="3">20NA77.5</strain>
    </source>
</reference>
<dbReference type="InterPro" id="IPR039447">
    <property type="entry name" value="UreH-like_TM_dom"/>
</dbReference>